<dbReference type="STRING" id="95300.SAMN05216558_3454"/>
<dbReference type="SUPFAM" id="SSF56399">
    <property type="entry name" value="ADP-ribosylation"/>
    <property type="match status" value="1"/>
</dbReference>
<dbReference type="OrthoDB" id="5905222at2"/>
<organism evidence="2 3">
    <name type="scientific">Pseudomonas vancouverensis</name>
    <dbReference type="NCBI Taxonomy" id="95300"/>
    <lineage>
        <taxon>Bacteria</taxon>
        <taxon>Pseudomonadati</taxon>
        <taxon>Pseudomonadota</taxon>
        <taxon>Gammaproteobacteria</taxon>
        <taxon>Pseudomonadales</taxon>
        <taxon>Pseudomonadaceae</taxon>
        <taxon>Pseudomonas</taxon>
    </lineage>
</organism>
<dbReference type="RefSeq" id="WP_093224749.1">
    <property type="nucleotide sequence ID" value="NZ_LT629803.1"/>
</dbReference>
<proteinExistence type="predicted"/>
<dbReference type="EMBL" id="RRZK01000036">
    <property type="protein sequence ID" value="TDB56580.1"/>
    <property type="molecule type" value="Genomic_DNA"/>
</dbReference>
<dbReference type="AlphaFoldDB" id="A0A1H2P2M4"/>
<keyword evidence="3" id="KW-1185">Reference proteome</keyword>
<evidence type="ECO:0000313" key="3">
    <source>
        <dbReference type="Proteomes" id="UP000295254"/>
    </source>
</evidence>
<evidence type="ECO:0000313" key="2">
    <source>
        <dbReference type="EMBL" id="TDB56580.1"/>
    </source>
</evidence>
<protein>
    <submittedName>
        <fullName evidence="2">RHS repeat-associated core domain-containing protein</fullName>
    </submittedName>
</protein>
<accession>A0A1H2P2M4</accession>
<feature type="region of interest" description="Disordered" evidence="1">
    <location>
        <begin position="220"/>
        <end position="240"/>
    </location>
</feature>
<reference evidence="3" key="1">
    <citation type="journal article" date="2019" name="bioRxiv">
        <title>Bacterially produced spermidine induces plant systemic susceptibility to pathogens.</title>
        <authorList>
            <person name="Melnyk R.A."/>
            <person name="Beskrovnaya P.A."/>
            <person name="Liu Z."/>
            <person name="Song Y."/>
            <person name="Haney C.H."/>
        </authorList>
    </citation>
    <scope>NUCLEOTIDE SEQUENCE [LARGE SCALE GENOMIC DNA]</scope>
    <source>
        <strain evidence="3">Dha-51</strain>
    </source>
</reference>
<feature type="compositionally biased region" description="Low complexity" evidence="1">
    <location>
        <begin position="231"/>
        <end position="240"/>
    </location>
</feature>
<sequence>MTAQPATLLCRYHCDPLDRVAGYAPLSQPILQRFYRKERLATEIQGQVWFSLFEHEAQPLAQQQWQAGKVESLLSATDLQRSILHLISATERQQQTYCAYGNRSPEGGLISLLGFNGERRDPVTGHYLLGNGYRGFNPVLMRFNCPDSLSPFGKGGVNAYAYCQGDPVNKVDPRGEFATFIRGVTQLVSTPISAVRQVGKGVRAMKNSVLSNVPLSTRPAGKGYGTSTTINSNSRAAGNNSRMSPMNALIDEADDQVKLRRIGKEFTAAKAARDSTPLPPIARFAKSKGYSETDLFAQAGYQNSPEVQQQYKLSKYAQERLTQADIDFLTAEGIHVKKYPRSEQATRKWVAKIRSS</sequence>
<dbReference type="Gene3D" id="2.180.10.10">
    <property type="entry name" value="RHS repeat-associated core"/>
    <property type="match status" value="1"/>
</dbReference>
<name>A0A1H2P2M4_PSEVA</name>
<gene>
    <name evidence="2" type="ORF">EIY72_27685</name>
</gene>
<dbReference type="NCBIfam" id="TIGR03696">
    <property type="entry name" value="Rhs_assc_core"/>
    <property type="match status" value="1"/>
</dbReference>
<evidence type="ECO:0000256" key="1">
    <source>
        <dbReference type="SAM" id="MobiDB-lite"/>
    </source>
</evidence>
<dbReference type="Proteomes" id="UP000295254">
    <property type="component" value="Unassembled WGS sequence"/>
</dbReference>
<dbReference type="InterPro" id="IPR022385">
    <property type="entry name" value="Rhs_assc_core"/>
</dbReference>
<comment type="caution">
    <text evidence="2">The sequence shown here is derived from an EMBL/GenBank/DDBJ whole genome shotgun (WGS) entry which is preliminary data.</text>
</comment>